<dbReference type="AlphaFoldDB" id="A0AAV4SFX4"/>
<protein>
    <submittedName>
        <fullName evidence="2">Uncharacterized protein</fullName>
    </submittedName>
</protein>
<accession>A0AAV4SFX4</accession>
<evidence type="ECO:0000256" key="1">
    <source>
        <dbReference type="SAM" id="MobiDB-lite"/>
    </source>
</evidence>
<dbReference type="Proteomes" id="UP001054945">
    <property type="component" value="Unassembled WGS sequence"/>
</dbReference>
<evidence type="ECO:0000313" key="3">
    <source>
        <dbReference type="Proteomes" id="UP001054945"/>
    </source>
</evidence>
<comment type="caution">
    <text evidence="2">The sequence shown here is derived from an EMBL/GenBank/DDBJ whole genome shotgun (WGS) entry which is preliminary data.</text>
</comment>
<sequence>MNPPPASSVANKVTWPQGDTVPRLPRLHASLPLKFKAPKGSLRQETFKLISQSPRQSADSTPPICYSIAHHGASTLGTLHHGAGCAYD</sequence>
<feature type="region of interest" description="Disordered" evidence="1">
    <location>
        <begin position="1"/>
        <end position="21"/>
    </location>
</feature>
<proteinExistence type="predicted"/>
<keyword evidence="3" id="KW-1185">Reference proteome</keyword>
<organism evidence="2 3">
    <name type="scientific">Caerostris extrusa</name>
    <name type="common">Bark spider</name>
    <name type="synonym">Caerostris bankana</name>
    <dbReference type="NCBI Taxonomy" id="172846"/>
    <lineage>
        <taxon>Eukaryota</taxon>
        <taxon>Metazoa</taxon>
        <taxon>Ecdysozoa</taxon>
        <taxon>Arthropoda</taxon>
        <taxon>Chelicerata</taxon>
        <taxon>Arachnida</taxon>
        <taxon>Araneae</taxon>
        <taxon>Araneomorphae</taxon>
        <taxon>Entelegynae</taxon>
        <taxon>Araneoidea</taxon>
        <taxon>Araneidae</taxon>
        <taxon>Caerostris</taxon>
    </lineage>
</organism>
<gene>
    <name evidence="2" type="ORF">CEXT_85641</name>
</gene>
<dbReference type="EMBL" id="BPLR01009510">
    <property type="protein sequence ID" value="GIY32437.1"/>
    <property type="molecule type" value="Genomic_DNA"/>
</dbReference>
<name>A0AAV4SFX4_CAEEX</name>
<reference evidence="2 3" key="1">
    <citation type="submission" date="2021-06" db="EMBL/GenBank/DDBJ databases">
        <title>Caerostris extrusa draft genome.</title>
        <authorList>
            <person name="Kono N."/>
            <person name="Arakawa K."/>
        </authorList>
    </citation>
    <scope>NUCLEOTIDE SEQUENCE [LARGE SCALE GENOMIC DNA]</scope>
</reference>
<evidence type="ECO:0000313" key="2">
    <source>
        <dbReference type="EMBL" id="GIY32437.1"/>
    </source>
</evidence>